<dbReference type="PANTHER" id="PTHR12265:SF0">
    <property type="entry name" value="EXPRESSED PROTEIN"/>
    <property type="match status" value="1"/>
</dbReference>
<feature type="non-terminal residue" evidence="1">
    <location>
        <position position="1"/>
    </location>
</feature>
<gene>
    <name evidence="1" type="ORF">KI387_005271</name>
</gene>
<reference evidence="1 2" key="1">
    <citation type="journal article" date="2021" name="Nat. Plants">
        <title>The Taxus genome provides insights into paclitaxel biosynthesis.</title>
        <authorList>
            <person name="Xiong X."/>
            <person name="Gou J."/>
            <person name="Liao Q."/>
            <person name="Li Y."/>
            <person name="Zhou Q."/>
            <person name="Bi G."/>
            <person name="Li C."/>
            <person name="Du R."/>
            <person name="Wang X."/>
            <person name="Sun T."/>
            <person name="Guo L."/>
            <person name="Liang H."/>
            <person name="Lu P."/>
            <person name="Wu Y."/>
            <person name="Zhang Z."/>
            <person name="Ro D.K."/>
            <person name="Shang Y."/>
            <person name="Huang S."/>
            <person name="Yan J."/>
        </authorList>
    </citation>
    <scope>NUCLEOTIDE SEQUENCE [LARGE SCALE GENOMIC DNA]</scope>
    <source>
        <strain evidence="1">Ta-2019</strain>
    </source>
</reference>
<name>A0AA38GND0_TAXCH</name>
<keyword evidence="2" id="KW-1185">Reference proteome</keyword>
<dbReference type="PANTHER" id="PTHR12265">
    <property type="entry name" value="TRANSMEMBRANE PROTEIN 53"/>
    <property type="match status" value="1"/>
</dbReference>
<proteinExistence type="predicted"/>
<comment type="caution">
    <text evidence="1">The sequence shown here is derived from an EMBL/GenBank/DDBJ whole genome shotgun (WGS) entry which is preliminary data.</text>
</comment>
<dbReference type="Proteomes" id="UP000824469">
    <property type="component" value="Unassembled WGS sequence"/>
</dbReference>
<sequence>FFPSQATALALIVLDELSKEVAKRPRPIVFATFSGGSKSCMYKLFQILQERCEEVNFDSGRYELVRKCVAGQMHDSSPIDFISELGTNFVVHPTVLKLNHPPRMLRWGAQATSWALDTLFLGRFEAQRAEYWQTLYSSVNMGPILLLCSEDDDLAPYETICNFASHMRELGGEVKTVAWKSSPHVDHYRHHPEEYRDAVLWLLSTVASHYSVRMGKLSQLETCRESYCKMSEAICDVDEVTADSLVTRKTNLFTSTSCPQVQTRKQFGSYADGQKEELIDIVNISSPNTQDMLGKLPFDIDKPKDIEDWEIKPVSSSLHMFDRHVRTRAKSGLINPTRFIRRCRL</sequence>
<evidence type="ECO:0000313" key="1">
    <source>
        <dbReference type="EMBL" id="KAH9325093.1"/>
    </source>
</evidence>
<accession>A0AA38GND0</accession>
<dbReference type="EMBL" id="JAHRHJ020000002">
    <property type="protein sequence ID" value="KAH9325093.1"/>
    <property type="molecule type" value="Genomic_DNA"/>
</dbReference>
<evidence type="ECO:0000313" key="2">
    <source>
        <dbReference type="Proteomes" id="UP000824469"/>
    </source>
</evidence>
<protein>
    <submittedName>
        <fullName evidence="1">Uncharacterized protein</fullName>
    </submittedName>
</protein>
<dbReference type="OMA" id="WDIRFAG"/>
<dbReference type="SUPFAM" id="SSF53474">
    <property type="entry name" value="alpha/beta-Hydrolases"/>
    <property type="match status" value="1"/>
</dbReference>
<dbReference type="InterPro" id="IPR029058">
    <property type="entry name" value="AB_hydrolase_fold"/>
</dbReference>
<dbReference type="AlphaFoldDB" id="A0AA38GND0"/>
<dbReference type="InterPro" id="IPR008547">
    <property type="entry name" value="DUF829_TMEM53"/>
</dbReference>
<dbReference type="Gene3D" id="3.40.50.1820">
    <property type="entry name" value="alpha/beta hydrolase"/>
    <property type="match status" value="1"/>
</dbReference>
<dbReference type="Pfam" id="PF05705">
    <property type="entry name" value="DUF829"/>
    <property type="match status" value="1"/>
</dbReference>
<organism evidence="1 2">
    <name type="scientific">Taxus chinensis</name>
    <name type="common">Chinese yew</name>
    <name type="synonym">Taxus wallichiana var. chinensis</name>
    <dbReference type="NCBI Taxonomy" id="29808"/>
    <lineage>
        <taxon>Eukaryota</taxon>
        <taxon>Viridiplantae</taxon>
        <taxon>Streptophyta</taxon>
        <taxon>Embryophyta</taxon>
        <taxon>Tracheophyta</taxon>
        <taxon>Spermatophyta</taxon>
        <taxon>Pinopsida</taxon>
        <taxon>Pinidae</taxon>
        <taxon>Conifers II</taxon>
        <taxon>Cupressales</taxon>
        <taxon>Taxaceae</taxon>
        <taxon>Taxus</taxon>
    </lineage>
</organism>